<evidence type="ECO:0000313" key="2">
    <source>
        <dbReference type="Proteomes" id="UP000031599"/>
    </source>
</evidence>
<dbReference type="EMBL" id="JMCC02000040">
    <property type="protein sequence ID" value="KIG16259.1"/>
    <property type="molecule type" value="Genomic_DNA"/>
</dbReference>
<dbReference type="InterPro" id="IPR043519">
    <property type="entry name" value="NT_sf"/>
</dbReference>
<dbReference type="Gene3D" id="3.30.460.40">
    <property type="match status" value="1"/>
</dbReference>
<dbReference type="AlphaFoldDB" id="A0A0C1ZF53"/>
<comment type="caution">
    <text evidence="1">The sequence shown here is derived from an EMBL/GenBank/DDBJ whole genome shotgun (WGS) entry which is preliminary data.</text>
</comment>
<reference evidence="1 2" key="1">
    <citation type="submission" date="2014-12" db="EMBL/GenBank/DDBJ databases">
        <title>Genome assembly of Enhygromyxa salina DSM 15201.</title>
        <authorList>
            <person name="Sharma G."/>
            <person name="Subramanian S."/>
        </authorList>
    </citation>
    <scope>NUCLEOTIDE SEQUENCE [LARGE SCALE GENOMIC DNA]</scope>
    <source>
        <strain evidence="1 2">DSM 15201</strain>
    </source>
</reference>
<evidence type="ECO:0000313" key="1">
    <source>
        <dbReference type="EMBL" id="KIG16259.1"/>
    </source>
</evidence>
<name>A0A0C1ZF53_9BACT</name>
<gene>
    <name evidence="1" type="ORF">DB30_04719</name>
</gene>
<organism evidence="1 2">
    <name type="scientific">Enhygromyxa salina</name>
    <dbReference type="NCBI Taxonomy" id="215803"/>
    <lineage>
        <taxon>Bacteria</taxon>
        <taxon>Pseudomonadati</taxon>
        <taxon>Myxococcota</taxon>
        <taxon>Polyangia</taxon>
        <taxon>Nannocystales</taxon>
        <taxon>Nannocystaceae</taxon>
        <taxon>Enhygromyxa</taxon>
    </lineage>
</organism>
<sequence>MIGGAAALAHGALTPTRDLDVVAPLTEANLTRLLDAIMPLRPHHATRPDLGVVWQSAAELTKFRLLLLDTDIGRLDVLGTVEPLGGFEDIDAIEMELLPGQPVQVLSLDQLIEVKAHLQRPKDKIVEAELRSIRARLVGVDSEPDDR</sequence>
<dbReference type="SUPFAM" id="SSF81301">
    <property type="entry name" value="Nucleotidyltransferase"/>
    <property type="match status" value="1"/>
</dbReference>
<protein>
    <recommendedName>
        <fullName evidence="3">Nucleotidyltransferase</fullName>
    </recommendedName>
</protein>
<accession>A0A0C1ZF53</accession>
<evidence type="ECO:0008006" key="3">
    <source>
        <dbReference type="Google" id="ProtNLM"/>
    </source>
</evidence>
<proteinExistence type="predicted"/>
<dbReference type="Proteomes" id="UP000031599">
    <property type="component" value="Unassembled WGS sequence"/>
</dbReference>